<dbReference type="Pfam" id="PF07568">
    <property type="entry name" value="HisKA_2"/>
    <property type="match status" value="1"/>
</dbReference>
<dbReference type="EC" id="2.7.13.3" evidence="2"/>
<dbReference type="SMART" id="SM00028">
    <property type="entry name" value="TPR"/>
    <property type="match status" value="4"/>
</dbReference>
<evidence type="ECO:0000259" key="10">
    <source>
        <dbReference type="SMART" id="SM00387"/>
    </source>
</evidence>
<protein>
    <recommendedName>
        <fullName evidence="2">histidine kinase</fullName>
        <ecNumber evidence="2">2.7.13.3</ecNumber>
    </recommendedName>
</protein>
<feature type="transmembrane region" description="Helical" evidence="8">
    <location>
        <begin position="346"/>
        <end position="371"/>
    </location>
</feature>
<evidence type="ECO:0000256" key="4">
    <source>
        <dbReference type="ARBA" id="ARBA00022679"/>
    </source>
</evidence>
<dbReference type="PANTHER" id="PTHR41523:SF8">
    <property type="entry name" value="ETHYLENE RESPONSE SENSOR PROTEIN"/>
    <property type="match status" value="1"/>
</dbReference>
<keyword evidence="8" id="KW-0472">Membrane</keyword>
<keyword evidence="6" id="KW-0418">Kinase</keyword>
<evidence type="ECO:0000256" key="2">
    <source>
        <dbReference type="ARBA" id="ARBA00012438"/>
    </source>
</evidence>
<dbReference type="Pfam" id="PF13424">
    <property type="entry name" value="TPR_12"/>
    <property type="match status" value="1"/>
</dbReference>
<comment type="caution">
    <text evidence="11">The sequence shown here is derived from an EMBL/GenBank/DDBJ whole genome shotgun (WGS) entry which is preliminary data.</text>
</comment>
<evidence type="ECO:0000256" key="9">
    <source>
        <dbReference type="SAM" id="SignalP"/>
    </source>
</evidence>
<feature type="domain" description="Histidine kinase/HSP90-like ATPase" evidence="10">
    <location>
        <begin position="500"/>
        <end position="596"/>
    </location>
</feature>
<reference evidence="11 12" key="1">
    <citation type="submission" date="2020-04" db="EMBL/GenBank/DDBJ databases">
        <title>Hymenobacter polaris sp. nov., isolated from Arctic soil.</title>
        <authorList>
            <person name="Dahal R.H."/>
        </authorList>
    </citation>
    <scope>NUCLEOTIDE SEQUENCE [LARGE SCALE GENOMIC DNA]</scope>
    <source>
        <strain evidence="11 12">RP-2-7</strain>
    </source>
</reference>
<feature type="signal peptide" evidence="9">
    <location>
        <begin position="1"/>
        <end position="22"/>
    </location>
</feature>
<keyword evidence="3" id="KW-0597">Phosphoprotein</keyword>
<gene>
    <name evidence="11" type="ORF">HHL22_04250</name>
</gene>
<dbReference type="EMBL" id="JABBGH010000001">
    <property type="protein sequence ID" value="NML64411.1"/>
    <property type="molecule type" value="Genomic_DNA"/>
</dbReference>
<dbReference type="PANTHER" id="PTHR41523">
    <property type="entry name" value="TWO-COMPONENT SYSTEM SENSOR PROTEIN"/>
    <property type="match status" value="1"/>
</dbReference>
<dbReference type="Gene3D" id="1.25.40.10">
    <property type="entry name" value="Tetratricopeptide repeat domain"/>
    <property type="match status" value="1"/>
</dbReference>
<dbReference type="Gene3D" id="3.30.450.20">
    <property type="entry name" value="PAS domain"/>
    <property type="match status" value="1"/>
</dbReference>
<proteinExistence type="predicted"/>
<evidence type="ECO:0000256" key="5">
    <source>
        <dbReference type="ARBA" id="ARBA00022741"/>
    </source>
</evidence>
<keyword evidence="4" id="KW-0808">Transferase</keyword>
<evidence type="ECO:0000256" key="6">
    <source>
        <dbReference type="ARBA" id="ARBA00022777"/>
    </source>
</evidence>
<dbReference type="GO" id="GO:0005524">
    <property type="term" value="F:ATP binding"/>
    <property type="evidence" value="ECO:0007669"/>
    <property type="project" value="UniProtKB-KW"/>
</dbReference>
<dbReference type="RefSeq" id="WP_169529711.1">
    <property type="nucleotide sequence ID" value="NZ_JABBGH010000001.1"/>
</dbReference>
<dbReference type="Pfam" id="PF02518">
    <property type="entry name" value="HATPase_c"/>
    <property type="match status" value="1"/>
</dbReference>
<keyword evidence="8" id="KW-1133">Transmembrane helix</keyword>
<dbReference type="InterPro" id="IPR019734">
    <property type="entry name" value="TPR_rpt"/>
</dbReference>
<dbReference type="SUPFAM" id="SSF55874">
    <property type="entry name" value="ATPase domain of HSP90 chaperone/DNA topoisomerase II/histidine kinase"/>
    <property type="match status" value="1"/>
</dbReference>
<evidence type="ECO:0000256" key="1">
    <source>
        <dbReference type="ARBA" id="ARBA00000085"/>
    </source>
</evidence>
<keyword evidence="8" id="KW-0812">Transmembrane</keyword>
<dbReference type="InterPro" id="IPR011495">
    <property type="entry name" value="Sig_transdc_His_kin_sub2_dim/P"/>
</dbReference>
<dbReference type="Gene3D" id="3.30.565.10">
    <property type="entry name" value="Histidine kinase-like ATPase, C-terminal domain"/>
    <property type="match status" value="1"/>
</dbReference>
<accession>A0A7Y0FLH4</accession>
<name>A0A7Y0FLH4_9BACT</name>
<sequence length="596" mass="65784">MMWRVAFCLLLLCGGLPQAARAEAPAVGRTESEQIQLLLGRDNAAALRRSRALVARAQHGPPAALAEGYWLLGCALRNQSRFDSSLYYGQRSLTLYSRLGQPTGMASAYTLLAQTYKRLADAQHVTKLTEQALNLATLAVAAGQQAQPPAVLSRAYVLQGIIYRDLKLYDSARVCYQRAMVVARRYPLLPSSLPVAYADYGQLLMEADHQPAAAIEWFRRAIPLYRREDNRNGLEHAYRNLSWAYQKLGDTAQAVATADSSLALGRASGDPHRLNNSLEVAYSAYRAAGRLAPALDLLAAWKESTDKLASADIVSAVTATRASYELEQQASRIGRLNRSNQQQRRLLWDLGVSLALVLGLLGLVLGQYWALRRSNRRLSASSRIIEANHTQLTAQSERLAVLLQEVHHRIKNNLATVAGLLRLQAARLTDPEALRAMRESQQRIEAISLLHQGLYQTSDVSTVDMRRYITDLTQSLWATHQTSKEIDLQLELATVHLDVEVAVPLGLLLNELVTNAFKHAFDQADTPRLRVAFGPDASGRLLLEVQDNGPGFNPAVQANNRFGRRLIPALAKQLAAQLSLSITDGTHYQLLLPCPT</sequence>
<evidence type="ECO:0000256" key="7">
    <source>
        <dbReference type="ARBA" id="ARBA00022840"/>
    </source>
</evidence>
<comment type="catalytic activity">
    <reaction evidence="1">
        <text>ATP + protein L-histidine = ADP + protein N-phospho-L-histidine.</text>
        <dbReference type="EC" id="2.7.13.3"/>
    </reaction>
</comment>
<evidence type="ECO:0000256" key="3">
    <source>
        <dbReference type="ARBA" id="ARBA00022553"/>
    </source>
</evidence>
<dbReference type="Pfam" id="PF13181">
    <property type="entry name" value="TPR_8"/>
    <property type="match status" value="1"/>
</dbReference>
<dbReference type="Proteomes" id="UP000559626">
    <property type="component" value="Unassembled WGS sequence"/>
</dbReference>
<organism evidence="11 12">
    <name type="scientific">Hymenobacter polaris</name>
    <dbReference type="NCBI Taxonomy" id="2682546"/>
    <lineage>
        <taxon>Bacteria</taxon>
        <taxon>Pseudomonadati</taxon>
        <taxon>Bacteroidota</taxon>
        <taxon>Cytophagia</taxon>
        <taxon>Cytophagales</taxon>
        <taxon>Hymenobacteraceae</taxon>
        <taxon>Hymenobacter</taxon>
    </lineage>
</organism>
<keyword evidence="9" id="KW-0732">Signal</keyword>
<evidence type="ECO:0000256" key="8">
    <source>
        <dbReference type="SAM" id="Phobius"/>
    </source>
</evidence>
<dbReference type="InterPro" id="IPR036890">
    <property type="entry name" value="HATPase_C_sf"/>
</dbReference>
<evidence type="ECO:0000313" key="12">
    <source>
        <dbReference type="Proteomes" id="UP000559626"/>
    </source>
</evidence>
<dbReference type="AlphaFoldDB" id="A0A7Y0FLH4"/>
<evidence type="ECO:0000313" key="11">
    <source>
        <dbReference type="EMBL" id="NML64411.1"/>
    </source>
</evidence>
<keyword evidence="12" id="KW-1185">Reference proteome</keyword>
<dbReference type="SMART" id="SM00387">
    <property type="entry name" value="HATPase_c"/>
    <property type="match status" value="1"/>
</dbReference>
<keyword evidence="7" id="KW-0067">ATP-binding</keyword>
<keyword evidence="5" id="KW-0547">Nucleotide-binding</keyword>
<dbReference type="InterPro" id="IPR003594">
    <property type="entry name" value="HATPase_dom"/>
</dbReference>
<dbReference type="InterPro" id="IPR011990">
    <property type="entry name" value="TPR-like_helical_dom_sf"/>
</dbReference>
<feature type="chain" id="PRO_5031375335" description="histidine kinase" evidence="9">
    <location>
        <begin position="23"/>
        <end position="596"/>
    </location>
</feature>
<dbReference type="SUPFAM" id="SSF48452">
    <property type="entry name" value="TPR-like"/>
    <property type="match status" value="2"/>
</dbReference>
<dbReference type="GO" id="GO:0004673">
    <property type="term" value="F:protein histidine kinase activity"/>
    <property type="evidence" value="ECO:0007669"/>
    <property type="project" value="UniProtKB-EC"/>
</dbReference>